<dbReference type="InterPro" id="IPR002792">
    <property type="entry name" value="TRAM_dom"/>
</dbReference>
<feature type="domain" description="TRAM" evidence="5">
    <location>
        <begin position="14"/>
        <end position="94"/>
    </location>
</feature>
<keyword evidence="6" id="KW-0934">Plastid</keyword>
<comment type="subcellular location">
    <subcellularLocation>
        <location evidence="1 3">Plastid</location>
        <location evidence="1 3">Chloroplast</location>
    </subcellularLocation>
</comment>
<dbReference type="InterPro" id="IPR023591">
    <property type="entry name" value="Ribosomal_uS2_flav_dom_sf"/>
</dbReference>
<dbReference type="EMBL" id="KT625133">
    <property type="protein sequence ID" value="ALO21430.1"/>
    <property type="molecule type" value="Genomic_DNA"/>
</dbReference>
<gene>
    <name evidence="3 6" type="primary">rps2</name>
</gene>
<dbReference type="InterPro" id="IPR012340">
    <property type="entry name" value="NA-bd_OB-fold"/>
</dbReference>
<protein>
    <recommendedName>
        <fullName evidence="3">Small ribosomal subunit protein uS2c</fullName>
    </recommendedName>
</protein>
<dbReference type="Gene3D" id="3.40.50.10490">
    <property type="entry name" value="Glucose-6-phosphate isomerase like protein, domain 1"/>
    <property type="match status" value="2"/>
</dbReference>
<feature type="domain" description="TRAM" evidence="5">
    <location>
        <begin position="217"/>
        <end position="280"/>
    </location>
</feature>
<evidence type="ECO:0000256" key="4">
    <source>
        <dbReference type="SAM" id="Coils"/>
    </source>
</evidence>
<reference evidence="6" key="1">
    <citation type="journal article" date="2015" name="BMC Evol. Biol.">
        <title>Chloroplast phylogenomic analysis of chlorophyte green algae identifies a novel lineage sister to the Sphaeropleales (Chlorophyceae).</title>
        <authorList>
            <person name="Lemieux C."/>
            <person name="Vincent A.T."/>
            <person name="Labarre A."/>
            <person name="Otis C."/>
            <person name="Turmel M."/>
        </authorList>
    </citation>
    <scope>NUCLEOTIDE SEQUENCE</scope>
</reference>
<feature type="domain" description="TRAM" evidence="5">
    <location>
        <begin position="104"/>
        <end position="163"/>
    </location>
</feature>
<keyword evidence="4" id="KW-0175">Coiled coil</keyword>
<accession>A0A0S2ICZ0</accession>
<dbReference type="PROSITE" id="PS50926">
    <property type="entry name" value="TRAM"/>
    <property type="match status" value="3"/>
</dbReference>
<keyword evidence="6" id="KW-0150">Chloroplast</keyword>
<sequence length="942" mass="107873">MKTKSSTNKKNILNIKIGDILELKVSALGHLNKSKKEMGLAELANGYTVVLPNTNLGDLVTAKITKLNETRNAKNQTFGVGSRTANYAVAEVLQVLQQYQNEPPVRVGEVLEVTINKSGPRGSGLLQLPNNFRIVIPNTKIGQTVKAQITRVKFNYAFAKVLPSSKEIDKNIIKSSLFDLSNKSDKKDFSSLIKSKAFLLQGQSELSSHQSIDKPNYLLEGSQLNLILPKTANQYADYIAINVNGLIIFVKVGLGAKLGDRVSIHVTRVERNFGFAKIVKVSPLSRRKTYFKVQKTLKKMLASGMHFGEKSMKCDANMRKFVWLQKKGKQINRPLLQKGRHLINLLKTRQCLIKALQQLAKYAAKGRTFLFIGTKKPAAGLIARAAMLTKTSFFVNTRWLGGMLTNWKTILKSISKIRPILKEKQKIIKNILEKRQQIKTLLIRKVNKLRNKSQQLISKGKLLITKVKKEKKQLLEKSQKLLDKRKQFIERGHVLIEKSKQLMKKKKQINEKTYELQEKINTLLIRKTNLLNQLEISKVALKEQTLLLRIAQELRKFKKLTKQQGKTVWALSYGNIVTLTKQQMINSSITEPSPYNMPPAGNKKGQWIVPNPPKEILNKIILTMKEKFDSNGYTSSFENRKIPLFNKRNTNSAISLNRPKTDEKPNADVQEPSYNIKSSSNTILLSKLINRFSRMLPLLKTQIKTLKLRIQHIKVILINIQETIQTKLQQNLTQNQAMTKKLVSEILFIKMKLNFEQQIIKTLKTKIKKLASEQRLLKFLPKLRYLPTPKNQIAETIQILMKKFVDPKMRYPIDQIYDEKLKSQSKKVAAARKQKWQRLEKYFGGVTKMAKLKNRQISKNVAIVVGQQEEMNAVRECKKLGIKMFNIVDTNCNPRFADHFVPANDDSRNSIKFILGQILTHVRLAQKIRKKVLLRKNQKSKK</sequence>
<dbReference type="InterPro" id="IPR001865">
    <property type="entry name" value="Ribosomal_uS2"/>
</dbReference>
<organism evidence="6">
    <name type="scientific">Golenkinia longispicula</name>
    <dbReference type="NCBI Taxonomy" id="204992"/>
    <lineage>
        <taxon>Eukaryota</taxon>
        <taxon>Viridiplantae</taxon>
        <taxon>Chlorophyta</taxon>
        <taxon>core chlorophytes</taxon>
        <taxon>Chlorophyceae</taxon>
        <taxon>CS clade</taxon>
        <taxon>Chlamydomonadales</taxon>
        <taxon>Golenkiniaceae</taxon>
        <taxon>Golenkinia</taxon>
    </lineage>
</organism>
<keyword evidence="3 6" id="KW-0689">Ribosomal protein</keyword>
<keyword evidence="3" id="KW-0687">Ribonucleoprotein</keyword>
<dbReference type="InterPro" id="IPR005706">
    <property type="entry name" value="Ribosomal_uS2_bac/mit/plastid"/>
</dbReference>
<dbReference type="CDD" id="cd01425">
    <property type="entry name" value="RPS2"/>
    <property type="match status" value="1"/>
</dbReference>
<evidence type="ECO:0000256" key="3">
    <source>
        <dbReference type="HAMAP-Rule" id="MF_00291"/>
    </source>
</evidence>
<dbReference type="PANTHER" id="PTHR12534">
    <property type="entry name" value="30S RIBOSOMAL PROTEIN S2 PROKARYOTIC AND ORGANELLAR"/>
    <property type="match status" value="1"/>
</dbReference>
<evidence type="ECO:0000259" key="5">
    <source>
        <dbReference type="PROSITE" id="PS50926"/>
    </source>
</evidence>
<dbReference type="GO" id="GO:0009507">
    <property type="term" value="C:chloroplast"/>
    <property type="evidence" value="ECO:0007669"/>
    <property type="project" value="UniProtKB-SubCell"/>
</dbReference>
<dbReference type="Gene3D" id="1.10.287.610">
    <property type="entry name" value="Helix hairpin bin"/>
    <property type="match status" value="1"/>
</dbReference>
<evidence type="ECO:0000313" key="6">
    <source>
        <dbReference type="EMBL" id="ALO21430.1"/>
    </source>
</evidence>
<dbReference type="AlphaFoldDB" id="A0A0S2ICZ0"/>
<dbReference type="SUPFAM" id="SSF52313">
    <property type="entry name" value="Ribosomal protein S2"/>
    <property type="match status" value="2"/>
</dbReference>
<dbReference type="NCBIfam" id="TIGR01011">
    <property type="entry name" value="rpsB_bact"/>
    <property type="match status" value="1"/>
</dbReference>
<dbReference type="GO" id="GO:0005763">
    <property type="term" value="C:mitochondrial small ribosomal subunit"/>
    <property type="evidence" value="ECO:0007669"/>
    <property type="project" value="TreeGrafter"/>
</dbReference>
<feature type="coiled-coil region" evidence="4">
    <location>
        <begin position="464"/>
        <end position="491"/>
    </location>
</feature>
<dbReference type="GO" id="GO:0003735">
    <property type="term" value="F:structural constituent of ribosome"/>
    <property type="evidence" value="ECO:0007669"/>
    <property type="project" value="InterPro"/>
</dbReference>
<comment type="similarity">
    <text evidence="2 3">Belongs to the universal ribosomal protein uS2 family.</text>
</comment>
<proteinExistence type="inferred from homology"/>
<dbReference type="Pfam" id="PF01938">
    <property type="entry name" value="TRAM"/>
    <property type="match status" value="1"/>
</dbReference>
<dbReference type="HAMAP" id="MF_00291_B">
    <property type="entry name" value="Ribosomal_uS2_B"/>
    <property type="match status" value="1"/>
</dbReference>
<dbReference type="PANTHER" id="PTHR12534:SF0">
    <property type="entry name" value="SMALL RIBOSOMAL SUBUNIT PROTEIN US2M"/>
    <property type="match status" value="1"/>
</dbReference>
<dbReference type="Pfam" id="PF00318">
    <property type="entry name" value="Ribosomal_S2"/>
    <property type="match status" value="2"/>
</dbReference>
<geneLocation type="chloroplast" evidence="6"/>
<evidence type="ECO:0000256" key="1">
    <source>
        <dbReference type="ARBA" id="ARBA00004229"/>
    </source>
</evidence>
<name>A0A0S2ICZ0_9CHLO</name>
<dbReference type="GO" id="GO:0006412">
    <property type="term" value="P:translation"/>
    <property type="evidence" value="ECO:0007669"/>
    <property type="project" value="UniProtKB-UniRule"/>
</dbReference>
<dbReference type="Gene3D" id="2.40.50.140">
    <property type="entry name" value="Nucleic acid-binding proteins"/>
    <property type="match status" value="3"/>
</dbReference>
<dbReference type="SUPFAM" id="SSF50249">
    <property type="entry name" value="Nucleic acid-binding proteins"/>
    <property type="match status" value="1"/>
</dbReference>
<evidence type="ECO:0000256" key="2">
    <source>
        <dbReference type="ARBA" id="ARBA00006242"/>
    </source>
</evidence>